<evidence type="ECO:0000259" key="1">
    <source>
        <dbReference type="PROSITE" id="PS51704"/>
    </source>
</evidence>
<dbReference type="InterPro" id="IPR017946">
    <property type="entry name" value="PLC-like_Pdiesterase_TIM-brl"/>
</dbReference>
<protein>
    <recommendedName>
        <fullName evidence="1">GP-PDE domain-containing protein</fullName>
    </recommendedName>
</protein>
<feature type="domain" description="GP-PDE" evidence="1">
    <location>
        <begin position="239"/>
        <end position="475"/>
    </location>
</feature>
<dbReference type="CDD" id="cd08566">
    <property type="entry name" value="GDPD_AtGDE_like"/>
    <property type="match status" value="1"/>
</dbReference>
<dbReference type="AlphaFoldDB" id="A0A381Y9C6"/>
<dbReference type="SUPFAM" id="SSF51695">
    <property type="entry name" value="PLC-like phosphodiesterases"/>
    <property type="match status" value="2"/>
</dbReference>
<dbReference type="PROSITE" id="PS51704">
    <property type="entry name" value="GP_PDE"/>
    <property type="match status" value="2"/>
</dbReference>
<dbReference type="EMBL" id="UINC01017700">
    <property type="protein sequence ID" value="SVA73689.1"/>
    <property type="molecule type" value="Genomic_DNA"/>
</dbReference>
<dbReference type="PANTHER" id="PTHR46211:SF14">
    <property type="entry name" value="GLYCEROPHOSPHODIESTER PHOSPHODIESTERASE"/>
    <property type="match status" value="1"/>
</dbReference>
<feature type="domain" description="GP-PDE" evidence="1">
    <location>
        <begin position="1"/>
        <end position="230"/>
    </location>
</feature>
<dbReference type="Gene3D" id="3.20.20.190">
    <property type="entry name" value="Phosphatidylinositol (PI) phosphodiesterase"/>
    <property type="match status" value="2"/>
</dbReference>
<dbReference type="Pfam" id="PF03009">
    <property type="entry name" value="GDPD"/>
    <property type="match status" value="2"/>
</dbReference>
<dbReference type="GO" id="GO:0008081">
    <property type="term" value="F:phosphoric diester hydrolase activity"/>
    <property type="evidence" value="ECO:0007669"/>
    <property type="project" value="InterPro"/>
</dbReference>
<organism evidence="2">
    <name type="scientific">marine metagenome</name>
    <dbReference type="NCBI Taxonomy" id="408172"/>
    <lineage>
        <taxon>unclassified sequences</taxon>
        <taxon>metagenomes</taxon>
        <taxon>ecological metagenomes</taxon>
    </lineage>
</organism>
<dbReference type="GO" id="GO:0006629">
    <property type="term" value="P:lipid metabolic process"/>
    <property type="evidence" value="ECO:0007669"/>
    <property type="project" value="InterPro"/>
</dbReference>
<name>A0A381Y9C6_9ZZZZ</name>
<dbReference type="InterPro" id="IPR030395">
    <property type="entry name" value="GP_PDE_dom"/>
</dbReference>
<dbReference type="PROSITE" id="PS50007">
    <property type="entry name" value="PIPLC_X_DOMAIN"/>
    <property type="match status" value="1"/>
</dbReference>
<evidence type="ECO:0000313" key="2">
    <source>
        <dbReference type="EMBL" id="SVA73689.1"/>
    </source>
</evidence>
<sequence length="475" mass="53428">MAIAHRGASAWATENTLGALRVANSLGADMWEVDVHLTRDRVCVVCHDSNLLRLTGKDICLGEADWNTIRKIHLLGGGTIPSFADVVTLALEMDAGLYVEIKGEGAGFAAWQEMKRQKFSYAILASFEKEFVQELRDADCEFPLSILIPKGHDPFALALATGAKIIHPCWENASSSPQELITPELLIRVQEAGLEMVLWHEERPAVLEEILQLPVLGICSNQPELLVPFPVSTNENHCPKIVCHRGAETFAPENTLSAVDLAFDQGFNIVEIDVRQTKDGVPVVMHDSRVNRTTNGRGAIKNMIYDEVSKLDAGSWFDPFFANEHVPRLEDVLVHAKGRGEVYIEIKEAEPNLLLEFVQQVEMIEECFFWCEDIRIMDQLRLLNKDVRLMARRYDFKTLDAAIERHQPQVIEFNGLKFTQNELERCREAGILSMPFYMGSVLDKLRKLIDSGADMLNLGHPELVKKILLSKNNSE</sequence>
<proteinExistence type="predicted"/>
<dbReference type="PANTHER" id="PTHR46211">
    <property type="entry name" value="GLYCEROPHOSPHORYL DIESTER PHOSPHODIESTERASE"/>
    <property type="match status" value="1"/>
</dbReference>
<gene>
    <name evidence="2" type="ORF">METZ01_LOCUS126543</name>
</gene>
<reference evidence="2" key="1">
    <citation type="submission" date="2018-05" db="EMBL/GenBank/DDBJ databases">
        <authorList>
            <person name="Lanie J.A."/>
            <person name="Ng W.-L."/>
            <person name="Kazmierczak K.M."/>
            <person name="Andrzejewski T.M."/>
            <person name="Davidsen T.M."/>
            <person name="Wayne K.J."/>
            <person name="Tettelin H."/>
            <person name="Glass J.I."/>
            <person name="Rusch D."/>
            <person name="Podicherti R."/>
            <person name="Tsui H.-C.T."/>
            <person name="Winkler M.E."/>
        </authorList>
    </citation>
    <scope>NUCLEOTIDE SEQUENCE</scope>
</reference>
<accession>A0A381Y9C6</accession>